<sequence>MENTNRNSREATNGVQCEICRQIPVLFVNNQTLCNGRFTIRYSTAESCQSLTATCSADFSSSNVVIMNSNKQLLAAGVGTAVIGFVCNNNAMWQSSDGAEQTGLACAAQIPDPCAQTMWNEWSNWSRCSKFCGSCGRMSRSRTCRNESIKCSCVGQGTETKVCNKQPCLHPSQMCCSGYVLGAEAGVFACVEVNK</sequence>
<evidence type="ECO:0000313" key="2">
    <source>
        <dbReference type="EMBL" id="VDN56043.1"/>
    </source>
</evidence>
<keyword evidence="4" id="KW-1185">Reference proteome</keyword>
<protein>
    <submittedName>
        <fullName evidence="5">C6 domain-containing protein</fullName>
    </submittedName>
</protein>
<dbReference type="SMART" id="SM00209">
    <property type="entry name" value="TSP1"/>
    <property type="match status" value="1"/>
</dbReference>
<dbReference type="Proteomes" id="UP000274756">
    <property type="component" value="Unassembled WGS sequence"/>
</dbReference>
<feature type="domain" description="C6" evidence="1">
    <location>
        <begin position="17"/>
        <end position="106"/>
    </location>
</feature>
<evidence type="ECO:0000313" key="3">
    <source>
        <dbReference type="Proteomes" id="UP000038040"/>
    </source>
</evidence>
<name>A0A0N4U4F1_DRAME</name>
<reference evidence="2 4" key="2">
    <citation type="submission" date="2018-11" db="EMBL/GenBank/DDBJ databases">
        <authorList>
            <consortium name="Pathogen Informatics"/>
        </authorList>
    </citation>
    <scope>NUCLEOTIDE SEQUENCE [LARGE SCALE GENOMIC DNA]</scope>
</reference>
<dbReference type="STRING" id="318479.A0A0N4U4F1"/>
<dbReference type="PANTHER" id="PTHR31507:SF3">
    <property type="entry name" value="TIL DOMAIN-CONTAINING PROTEIN"/>
    <property type="match status" value="1"/>
</dbReference>
<dbReference type="WBParaSite" id="DME_0000165601-mRNA-1">
    <property type="protein sequence ID" value="DME_0000165601-mRNA-1"/>
    <property type="gene ID" value="DME_0000165601"/>
</dbReference>
<dbReference type="Proteomes" id="UP000038040">
    <property type="component" value="Unplaced"/>
</dbReference>
<dbReference type="Pfam" id="PF00090">
    <property type="entry name" value="TSP_1"/>
    <property type="match status" value="1"/>
</dbReference>
<dbReference type="EMBL" id="UYYG01001154">
    <property type="protein sequence ID" value="VDN56043.1"/>
    <property type="molecule type" value="Genomic_DNA"/>
</dbReference>
<dbReference type="InterPro" id="IPR000884">
    <property type="entry name" value="TSP1_rpt"/>
</dbReference>
<evidence type="ECO:0000313" key="4">
    <source>
        <dbReference type="Proteomes" id="UP000274756"/>
    </source>
</evidence>
<reference evidence="5" key="1">
    <citation type="submission" date="2017-02" db="UniProtKB">
        <authorList>
            <consortium name="WormBaseParasite"/>
        </authorList>
    </citation>
    <scope>IDENTIFICATION</scope>
</reference>
<dbReference type="PANTHER" id="PTHR31507">
    <property type="entry name" value="PROTEIN CBG15923"/>
    <property type="match status" value="1"/>
</dbReference>
<dbReference type="InterPro" id="IPR036383">
    <property type="entry name" value="TSP1_rpt_sf"/>
</dbReference>
<dbReference type="SUPFAM" id="SSF82895">
    <property type="entry name" value="TSP-1 type 1 repeat"/>
    <property type="match status" value="1"/>
</dbReference>
<dbReference type="PROSITE" id="PS50092">
    <property type="entry name" value="TSP1"/>
    <property type="match status" value="1"/>
</dbReference>
<dbReference type="Gene3D" id="2.20.100.10">
    <property type="entry name" value="Thrombospondin type-1 (TSP1) repeat"/>
    <property type="match status" value="1"/>
</dbReference>
<dbReference type="AlphaFoldDB" id="A0A0N4U4F1"/>
<accession>A0A0N4U4F1</accession>
<dbReference type="InterPro" id="IPR002601">
    <property type="entry name" value="C6_domain"/>
</dbReference>
<evidence type="ECO:0000259" key="1">
    <source>
        <dbReference type="SMART" id="SM01048"/>
    </source>
</evidence>
<dbReference type="OrthoDB" id="5876856at2759"/>
<dbReference type="PRINTS" id="PR01705">
    <property type="entry name" value="TSP1REPEAT"/>
</dbReference>
<proteinExistence type="predicted"/>
<organism evidence="3 5">
    <name type="scientific">Dracunculus medinensis</name>
    <name type="common">Guinea worm</name>
    <dbReference type="NCBI Taxonomy" id="318479"/>
    <lineage>
        <taxon>Eukaryota</taxon>
        <taxon>Metazoa</taxon>
        <taxon>Ecdysozoa</taxon>
        <taxon>Nematoda</taxon>
        <taxon>Chromadorea</taxon>
        <taxon>Rhabditida</taxon>
        <taxon>Spirurina</taxon>
        <taxon>Dracunculoidea</taxon>
        <taxon>Dracunculidae</taxon>
        <taxon>Dracunculus</taxon>
    </lineage>
</organism>
<dbReference type="SMART" id="SM01048">
    <property type="entry name" value="C6"/>
    <property type="match status" value="1"/>
</dbReference>
<evidence type="ECO:0000313" key="5">
    <source>
        <dbReference type="WBParaSite" id="DME_0000165601-mRNA-1"/>
    </source>
</evidence>
<gene>
    <name evidence="2" type="ORF">DME_LOCUS6016</name>
</gene>
<dbReference type="Pfam" id="PF01681">
    <property type="entry name" value="C6"/>
    <property type="match status" value="1"/>
</dbReference>